<name>A0ABS8UTT0_DATST</name>
<comment type="caution">
    <text evidence="1">The sequence shown here is derived from an EMBL/GenBank/DDBJ whole genome shotgun (WGS) entry which is preliminary data.</text>
</comment>
<accession>A0ABS8UTT0</accession>
<gene>
    <name evidence="1" type="ORF">HAX54_022024</name>
</gene>
<sequence>MNRGEDMLPEKPRNYRLFIHSYQDEIDLWHMSPANSKLVKVLDLESLNIGGTFPSEVQSLIHLSFTWSVSDDAFPKLERLVLTKCKQLEEIPSHFGDAISLKSIEVNSYYTASRLARGHLLDFIWMLTEDG</sequence>
<protein>
    <submittedName>
        <fullName evidence="1">Uncharacterized protein</fullName>
    </submittedName>
</protein>
<dbReference type="PANTHER" id="PTHR15140:SF39">
    <property type="entry name" value="LATE BLIGHT RESISTANCE PROTEIN HOMOLOG R1B-14"/>
    <property type="match status" value="1"/>
</dbReference>
<keyword evidence="2" id="KW-1185">Reference proteome</keyword>
<proteinExistence type="predicted"/>
<dbReference type="EMBL" id="JACEIK010002642">
    <property type="protein sequence ID" value="MCD9638201.1"/>
    <property type="molecule type" value="Genomic_DNA"/>
</dbReference>
<evidence type="ECO:0000313" key="2">
    <source>
        <dbReference type="Proteomes" id="UP000823775"/>
    </source>
</evidence>
<dbReference type="Gene3D" id="3.80.10.10">
    <property type="entry name" value="Ribonuclease Inhibitor"/>
    <property type="match status" value="1"/>
</dbReference>
<dbReference type="InterPro" id="IPR032675">
    <property type="entry name" value="LRR_dom_sf"/>
</dbReference>
<evidence type="ECO:0000313" key="1">
    <source>
        <dbReference type="EMBL" id="MCD9638201.1"/>
    </source>
</evidence>
<dbReference type="Proteomes" id="UP000823775">
    <property type="component" value="Unassembled WGS sequence"/>
</dbReference>
<dbReference type="PANTHER" id="PTHR15140">
    <property type="entry name" value="TUBULIN-SPECIFIC CHAPERONE E"/>
    <property type="match status" value="1"/>
</dbReference>
<organism evidence="1 2">
    <name type="scientific">Datura stramonium</name>
    <name type="common">Jimsonweed</name>
    <name type="synonym">Common thornapple</name>
    <dbReference type="NCBI Taxonomy" id="4076"/>
    <lineage>
        <taxon>Eukaryota</taxon>
        <taxon>Viridiplantae</taxon>
        <taxon>Streptophyta</taxon>
        <taxon>Embryophyta</taxon>
        <taxon>Tracheophyta</taxon>
        <taxon>Spermatophyta</taxon>
        <taxon>Magnoliopsida</taxon>
        <taxon>eudicotyledons</taxon>
        <taxon>Gunneridae</taxon>
        <taxon>Pentapetalae</taxon>
        <taxon>asterids</taxon>
        <taxon>lamiids</taxon>
        <taxon>Solanales</taxon>
        <taxon>Solanaceae</taxon>
        <taxon>Solanoideae</taxon>
        <taxon>Datureae</taxon>
        <taxon>Datura</taxon>
    </lineage>
</organism>
<dbReference type="SUPFAM" id="SSF52058">
    <property type="entry name" value="L domain-like"/>
    <property type="match status" value="1"/>
</dbReference>
<reference evidence="1 2" key="1">
    <citation type="journal article" date="2021" name="BMC Genomics">
        <title>Datura genome reveals duplications of psychoactive alkaloid biosynthetic genes and high mutation rate following tissue culture.</title>
        <authorList>
            <person name="Rajewski A."/>
            <person name="Carter-House D."/>
            <person name="Stajich J."/>
            <person name="Litt A."/>
        </authorList>
    </citation>
    <scope>NUCLEOTIDE SEQUENCE [LARGE SCALE GENOMIC DNA]</scope>
    <source>
        <strain evidence="1">AR-01</strain>
    </source>
</reference>